<comment type="subcellular location">
    <subcellularLocation>
        <location evidence="1">Virion</location>
    </subcellularLocation>
</comment>
<dbReference type="GO" id="GO:0044423">
    <property type="term" value="C:virion component"/>
    <property type="evidence" value="ECO:0007669"/>
    <property type="project" value="UniProtKB-KW"/>
</dbReference>
<evidence type="ECO:0000256" key="5">
    <source>
        <dbReference type="ARBA" id="ARBA00023104"/>
    </source>
</evidence>
<dbReference type="KEGG" id="vg:80397921"/>
<keyword evidence="9" id="KW-1185">Reference proteome</keyword>
<dbReference type="Proteomes" id="UP000677217">
    <property type="component" value="Segment"/>
</dbReference>
<evidence type="ECO:0000256" key="2">
    <source>
        <dbReference type="ARBA" id="ARBA00022581"/>
    </source>
</evidence>
<dbReference type="GO" id="GO:0039666">
    <property type="term" value="P:virion attachment to host cell pilus"/>
    <property type="evidence" value="ECO:0007669"/>
    <property type="project" value="UniProtKB-KW"/>
</dbReference>
<keyword evidence="4" id="KW-0946">Virion</keyword>
<protein>
    <submittedName>
        <fullName evidence="8">Maturation protein</fullName>
    </submittedName>
</protein>
<evidence type="ECO:0000256" key="4">
    <source>
        <dbReference type="ARBA" id="ARBA00022844"/>
    </source>
</evidence>
<keyword evidence="2" id="KW-0945">Host-virus interaction</keyword>
<keyword evidence="6" id="KW-1160">Virus entry into host cell</keyword>
<evidence type="ECO:0000313" key="8">
    <source>
        <dbReference type="EMBL" id="DAD50989.1"/>
    </source>
</evidence>
<evidence type="ECO:0000313" key="9">
    <source>
        <dbReference type="Proteomes" id="UP000677217"/>
    </source>
</evidence>
<keyword evidence="5" id="KW-1175">Viral attachment to host cell pilus</keyword>
<accession>A0A8S5L0X7</accession>
<evidence type="ECO:0000256" key="1">
    <source>
        <dbReference type="ARBA" id="ARBA00004328"/>
    </source>
</evidence>
<dbReference type="InterPro" id="IPR005563">
    <property type="entry name" value="A_protein"/>
</dbReference>
<evidence type="ECO:0000256" key="7">
    <source>
        <dbReference type="ARBA" id="ARBA00035110"/>
    </source>
</evidence>
<evidence type="ECO:0000256" key="3">
    <source>
        <dbReference type="ARBA" id="ARBA00022804"/>
    </source>
</evidence>
<dbReference type="EMBL" id="BK013685">
    <property type="protein sequence ID" value="DAD50989.1"/>
    <property type="molecule type" value="Genomic_RNA"/>
</dbReference>
<organism evidence="8 9">
    <name type="scientific">ssRNA phage SRR6960509_4</name>
    <dbReference type="NCBI Taxonomy" id="2786531"/>
    <lineage>
        <taxon>Viruses</taxon>
        <taxon>Riboviria</taxon>
        <taxon>Orthornavirae</taxon>
        <taxon>Lenarviricota</taxon>
        <taxon>Leviviricetes</taxon>
        <taxon>Norzivirales</taxon>
        <taxon>Duinviridae</taxon>
        <taxon>Samuneavirus</taxon>
        <taxon>Samuneavirus asiocola</taxon>
    </lineage>
</organism>
<keyword evidence="3" id="KW-1161">Viral attachment to host cell</keyword>
<dbReference type="Pfam" id="PF03863">
    <property type="entry name" value="Phage_mat-A"/>
    <property type="match status" value="1"/>
</dbReference>
<comment type="similarity">
    <text evidence="7">Belongs to the Leviviricetes maturation protein family.</text>
</comment>
<dbReference type="GeneID" id="80397921"/>
<proteinExistence type="inferred from homology"/>
<gene>
    <name evidence="8" type="primary">SRR6960509_4_1</name>
</gene>
<evidence type="ECO:0000256" key="6">
    <source>
        <dbReference type="ARBA" id="ARBA00023296"/>
    </source>
</evidence>
<sequence>MSSTFKSIPYSATDTATASVLRFALTETGGCKNHTMTDTVTETVSVVETDPTEYSPIVENSWRSAPTDGEWSLIKESGQIKMTPMSVGESKVQNFIGSASKDKHQIAIVLAACHGDPFCSRNELRYGYDSASINYVEQGDLTYWRTQFPTAPFFKIKSDFKDARWERIKSEAYQNLFQAYNLGEELYELKETIMTLASLIRRVYNLLVNFKMVLQQIERLSSSEKSREVSKAWLEFRYGIMPIVYSIQDLFKLHSDSEGKYRTVRRTYEPTFSLDGVLPTSGNYFYEVGSESTIYRVTVKGRWASSAAKVADLININPLTTALAVFKYSLVVRWFINLNSVVDSWVKSFTSSALEYNGVTSIRIKRDISVYFHHEYDSRVSYYFNGDSVCGIGFFPPIGPFNLGNLSRYEILLQTNEENSYERKLFLPTDTKFVWDPNLSLSRLLDSLAMIFVRFSRL</sequence>
<reference evidence="8" key="1">
    <citation type="submission" date="2020-09" db="EMBL/GenBank/DDBJ databases">
        <title>Leviviricetes taxonomy.</title>
        <authorList>
            <person name="Stockdale S.R."/>
            <person name="Callanan J."/>
            <person name="Adriaenssens E.M."/>
            <person name="Kuhn J.H."/>
            <person name="Rumnieks J."/>
            <person name="Shkoporov A."/>
            <person name="Draper L.A."/>
            <person name="Ross P."/>
            <person name="Hill C."/>
        </authorList>
    </citation>
    <scope>NUCLEOTIDE SEQUENCE</scope>
</reference>
<name>A0A8S5L0X7_9VIRU</name>
<dbReference type="RefSeq" id="YP_010769021.1">
    <property type="nucleotide sequence ID" value="NC_073856.1"/>
</dbReference>